<keyword evidence="1" id="KW-1133">Transmembrane helix</keyword>
<reference evidence="2 3" key="1">
    <citation type="submission" date="2023-12" db="EMBL/GenBank/DDBJ databases">
        <title>A high-quality genome assembly for Dillenia turbinata (Dilleniales).</title>
        <authorList>
            <person name="Chanderbali A."/>
        </authorList>
    </citation>
    <scope>NUCLEOTIDE SEQUENCE [LARGE SCALE GENOMIC DNA]</scope>
    <source>
        <strain evidence="2">LSX21</strain>
        <tissue evidence="2">Leaf</tissue>
    </source>
</reference>
<evidence type="ECO:0000313" key="3">
    <source>
        <dbReference type="Proteomes" id="UP001370490"/>
    </source>
</evidence>
<keyword evidence="1" id="KW-0812">Transmembrane</keyword>
<proteinExistence type="predicted"/>
<accession>A0AAN8UKC4</accession>
<feature type="transmembrane region" description="Helical" evidence="1">
    <location>
        <begin position="48"/>
        <end position="70"/>
    </location>
</feature>
<organism evidence="2 3">
    <name type="scientific">Dillenia turbinata</name>
    <dbReference type="NCBI Taxonomy" id="194707"/>
    <lineage>
        <taxon>Eukaryota</taxon>
        <taxon>Viridiplantae</taxon>
        <taxon>Streptophyta</taxon>
        <taxon>Embryophyta</taxon>
        <taxon>Tracheophyta</taxon>
        <taxon>Spermatophyta</taxon>
        <taxon>Magnoliopsida</taxon>
        <taxon>eudicotyledons</taxon>
        <taxon>Gunneridae</taxon>
        <taxon>Pentapetalae</taxon>
        <taxon>Dilleniales</taxon>
        <taxon>Dilleniaceae</taxon>
        <taxon>Dillenia</taxon>
    </lineage>
</organism>
<keyword evidence="3" id="KW-1185">Reference proteome</keyword>
<name>A0AAN8UKC4_9MAGN</name>
<sequence length="195" mass="21159">MTIMTPFASIAAFRVVAVSSCGAAATLVATSVVTSLSPPGIHKDDFQLSSHLADTVSFLLIICFVASDLVRRRCFHNCNRSKSCCGLSNHINIAGSEAYDVVTNALGMVFAYALALTFTLECTFQQVNQLHTHDTIRHARVLENRVDGVADVPVGCGHGCSTYHPTGVALISMEAWLRLITHSMVFLDLDLRIYL</sequence>
<dbReference type="EMBL" id="JBAMMX010000023">
    <property type="protein sequence ID" value="KAK6917075.1"/>
    <property type="molecule type" value="Genomic_DNA"/>
</dbReference>
<protein>
    <submittedName>
        <fullName evidence="2">Uncharacterized protein</fullName>
    </submittedName>
</protein>
<dbReference type="AlphaFoldDB" id="A0AAN8UKC4"/>
<comment type="caution">
    <text evidence="2">The sequence shown here is derived from an EMBL/GenBank/DDBJ whole genome shotgun (WGS) entry which is preliminary data.</text>
</comment>
<evidence type="ECO:0000313" key="2">
    <source>
        <dbReference type="EMBL" id="KAK6917075.1"/>
    </source>
</evidence>
<keyword evidence="1" id="KW-0472">Membrane</keyword>
<gene>
    <name evidence="2" type="ORF">RJ641_017826</name>
</gene>
<dbReference type="Proteomes" id="UP001370490">
    <property type="component" value="Unassembled WGS sequence"/>
</dbReference>
<evidence type="ECO:0000256" key="1">
    <source>
        <dbReference type="SAM" id="Phobius"/>
    </source>
</evidence>